<evidence type="ECO:0000256" key="1">
    <source>
        <dbReference type="SAM" id="MobiDB-lite"/>
    </source>
</evidence>
<dbReference type="Proteomes" id="UP000007151">
    <property type="component" value="Unassembled WGS sequence"/>
</dbReference>
<dbReference type="EMBL" id="AGBW02014440">
    <property type="protein sequence ID" value="OWR41681.1"/>
    <property type="molecule type" value="Genomic_DNA"/>
</dbReference>
<organism evidence="2 3">
    <name type="scientific">Danaus plexippus plexippus</name>
    <dbReference type="NCBI Taxonomy" id="278856"/>
    <lineage>
        <taxon>Eukaryota</taxon>
        <taxon>Metazoa</taxon>
        <taxon>Ecdysozoa</taxon>
        <taxon>Arthropoda</taxon>
        <taxon>Hexapoda</taxon>
        <taxon>Insecta</taxon>
        <taxon>Pterygota</taxon>
        <taxon>Neoptera</taxon>
        <taxon>Endopterygota</taxon>
        <taxon>Lepidoptera</taxon>
        <taxon>Glossata</taxon>
        <taxon>Ditrysia</taxon>
        <taxon>Papilionoidea</taxon>
        <taxon>Nymphalidae</taxon>
        <taxon>Danainae</taxon>
        <taxon>Danaini</taxon>
        <taxon>Danaina</taxon>
        <taxon>Danaus</taxon>
        <taxon>Danaus</taxon>
    </lineage>
</organism>
<gene>
    <name evidence="2" type="ORF">KGM_206066</name>
</gene>
<protein>
    <submittedName>
        <fullName evidence="2">Uncharacterized protein</fullName>
    </submittedName>
</protein>
<dbReference type="AlphaFoldDB" id="A0A212EJN2"/>
<proteinExistence type="predicted"/>
<feature type="region of interest" description="Disordered" evidence="1">
    <location>
        <begin position="1"/>
        <end position="31"/>
    </location>
</feature>
<sequence>MSTIGSPGKGGGGVPTTDSGCQPPRATQGHSLSVKVIATPARYTRHPRFSVTTNRPTHSGNLCTARTHLNTYHKRARHDHNLFHIA</sequence>
<name>A0A212EJN2_DANPL</name>
<dbReference type="InParanoid" id="A0A212EJN2"/>
<accession>A0A212EJN2</accession>
<comment type="caution">
    <text evidence="2">The sequence shown here is derived from an EMBL/GenBank/DDBJ whole genome shotgun (WGS) entry which is preliminary data.</text>
</comment>
<evidence type="ECO:0000313" key="3">
    <source>
        <dbReference type="Proteomes" id="UP000007151"/>
    </source>
</evidence>
<reference evidence="2 3" key="1">
    <citation type="journal article" date="2011" name="Cell">
        <title>The monarch butterfly genome yields insights into long-distance migration.</title>
        <authorList>
            <person name="Zhan S."/>
            <person name="Merlin C."/>
            <person name="Boore J.L."/>
            <person name="Reppert S.M."/>
        </authorList>
    </citation>
    <scope>NUCLEOTIDE SEQUENCE [LARGE SCALE GENOMIC DNA]</scope>
    <source>
        <strain evidence="2">F-2</strain>
    </source>
</reference>
<evidence type="ECO:0000313" key="2">
    <source>
        <dbReference type="EMBL" id="OWR41681.1"/>
    </source>
</evidence>
<keyword evidence="3" id="KW-1185">Reference proteome</keyword>
<dbReference type="KEGG" id="dpl:KGM_206066"/>